<dbReference type="EMBL" id="CP101740">
    <property type="protein sequence ID" value="UUL81480.1"/>
    <property type="molecule type" value="Genomic_DNA"/>
</dbReference>
<evidence type="ECO:0000313" key="3">
    <source>
        <dbReference type="Proteomes" id="UP001058533"/>
    </source>
</evidence>
<organism evidence="2 3">
    <name type="scientific">Sphingomonas qomolangmaensis</name>
    <dbReference type="NCBI Taxonomy" id="2918765"/>
    <lineage>
        <taxon>Bacteria</taxon>
        <taxon>Pseudomonadati</taxon>
        <taxon>Pseudomonadota</taxon>
        <taxon>Alphaproteobacteria</taxon>
        <taxon>Sphingomonadales</taxon>
        <taxon>Sphingomonadaceae</taxon>
        <taxon>Sphingomonas</taxon>
    </lineage>
</organism>
<evidence type="ECO:0000256" key="1">
    <source>
        <dbReference type="SAM" id="SignalP"/>
    </source>
</evidence>
<keyword evidence="3" id="KW-1185">Reference proteome</keyword>
<keyword evidence="1" id="KW-0732">Signal</keyword>
<protein>
    <submittedName>
        <fullName evidence="2">Uncharacterized protein</fullName>
    </submittedName>
</protein>
<gene>
    <name evidence="2" type="ORF">NMP03_09665</name>
</gene>
<dbReference type="Proteomes" id="UP001058533">
    <property type="component" value="Chromosome"/>
</dbReference>
<feature type="chain" id="PRO_5045896974" evidence="1">
    <location>
        <begin position="22"/>
        <end position="53"/>
    </location>
</feature>
<feature type="signal peptide" evidence="1">
    <location>
        <begin position="1"/>
        <end position="21"/>
    </location>
</feature>
<proteinExistence type="predicted"/>
<evidence type="ECO:0000313" key="2">
    <source>
        <dbReference type="EMBL" id="UUL81480.1"/>
    </source>
</evidence>
<dbReference type="RefSeq" id="WP_256505162.1">
    <property type="nucleotide sequence ID" value="NZ_CP101740.1"/>
</dbReference>
<name>A0ABY5L6W8_9SPHN</name>
<reference evidence="2" key="1">
    <citation type="submission" date="2022-07" db="EMBL/GenBank/DDBJ databases">
        <title>Sphingomonas sp. nov., a novel bacterium isolated from the north slope of the Mount Everest.</title>
        <authorList>
            <person name="Cui X."/>
            <person name="Liu Y."/>
        </authorList>
    </citation>
    <scope>NUCLEOTIDE SEQUENCE</scope>
    <source>
        <strain evidence="2">S5-59</strain>
    </source>
</reference>
<sequence>MKSKFFAALVAAILVAGPAAAADCCGPNAECCQQKADCCDDATKQHAGHHAAD</sequence>
<accession>A0ABY5L6W8</accession>